<keyword evidence="1" id="KW-1133">Transmembrane helix</keyword>
<reference evidence="2 3" key="1">
    <citation type="submission" date="2020-08" db="EMBL/GenBank/DDBJ databases">
        <title>Sequencing the genomes of 1000 actinobacteria strains.</title>
        <authorList>
            <person name="Klenk H.-P."/>
        </authorList>
    </citation>
    <scope>NUCLEOTIDE SEQUENCE [LARGE SCALE GENOMIC DNA]</scope>
    <source>
        <strain evidence="2 3">DSM 45584</strain>
    </source>
</reference>
<name>A0A840QC50_9PSEU</name>
<keyword evidence="1" id="KW-0812">Transmembrane</keyword>
<comment type="caution">
    <text evidence="2">The sequence shown here is derived from an EMBL/GenBank/DDBJ whole genome shotgun (WGS) entry which is preliminary data.</text>
</comment>
<organism evidence="2 3">
    <name type="scientific">Saccharopolyspora phatthalungensis</name>
    <dbReference type="NCBI Taxonomy" id="664693"/>
    <lineage>
        <taxon>Bacteria</taxon>
        <taxon>Bacillati</taxon>
        <taxon>Actinomycetota</taxon>
        <taxon>Actinomycetes</taxon>
        <taxon>Pseudonocardiales</taxon>
        <taxon>Pseudonocardiaceae</taxon>
        <taxon>Saccharopolyspora</taxon>
    </lineage>
</organism>
<keyword evidence="1" id="KW-0472">Membrane</keyword>
<feature type="transmembrane region" description="Helical" evidence="1">
    <location>
        <begin position="12"/>
        <end position="31"/>
    </location>
</feature>
<gene>
    <name evidence="2" type="ORF">BJ970_005071</name>
</gene>
<keyword evidence="3" id="KW-1185">Reference proteome</keyword>
<dbReference type="AlphaFoldDB" id="A0A840QC50"/>
<evidence type="ECO:0000313" key="3">
    <source>
        <dbReference type="Proteomes" id="UP000584374"/>
    </source>
</evidence>
<dbReference type="Proteomes" id="UP000584374">
    <property type="component" value="Unassembled WGS sequence"/>
</dbReference>
<protein>
    <submittedName>
        <fullName evidence="2">Putative membrane protein</fullName>
    </submittedName>
</protein>
<sequence length="83" mass="9534">MMYGWDGGMFWMTLMPLVWIVLIGLIVWAAVTLTRGGSRRYHDQGRGETPEEILDRRFASGELDADDYQKARATLAEQRRGSR</sequence>
<evidence type="ECO:0000313" key="2">
    <source>
        <dbReference type="EMBL" id="MBB5157537.1"/>
    </source>
</evidence>
<proteinExistence type="predicted"/>
<evidence type="ECO:0000256" key="1">
    <source>
        <dbReference type="SAM" id="Phobius"/>
    </source>
</evidence>
<dbReference type="EMBL" id="JACHIW010000001">
    <property type="protein sequence ID" value="MBB5157537.1"/>
    <property type="molecule type" value="Genomic_DNA"/>
</dbReference>
<accession>A0A840QC50</accession>